<evidence type="ECO:0000313" key="3">
    <source>
        <dbReference type="Proteomes" id="UP000033423"/>
    </source>
</evidence>
<keyword evidence="1" id="KW-0472">Membrane</keyword>
<protein>
    <submittedName>
        <fullName evidence="2">Membrane protein</fullName>
    </submittedName>
</protein>
<organism evidence="2 3">
    <name type="scientific">Candidatus Magnetobacterium bavaricum</name>
    <dbReference type="NCBI Taxonomy" id="29290"/>
    <lineage>
        <taxon>Bacteria</taxon>
        <taxon>Pseudomonadati</taxon>
        <taxon>Nitrospirota</taxon>
        <taxon>Thermodesulfovibrionia</taxon>
        <taxon>Thermodesulfovibrionales</taxon>
        <taxon>Candidatus Magnetobacteriaceae</taxon>
        <taxon>Candidatus Magnetobacterium</taxon>
    </lineage>
</organism>
<feature type="transmembrane region" description="Helical" evidence="1">
    <location>
        <begin position="58"/>
        <end position="76"/>
    </location>
</feature>
<sequence length="212" mass="23378">AKNTVNKMATGAQVPGAAVDNETGYSLEINGDILHLRTGSFKTQKGSMLHGDVYNPELASVFVSGGVSMAWLMVAASLHWSGYMHFVISAVVFMIVYPLCRAYVFKKSVLETVIDGTERLILLNQTMPIGKRTIRRHFADLRGISLEHVATEAHNLDGAAFVQKIASQHGMPIPGFGQTEHYYAVVLSFDTEQLVIFSSTQRDHLSCLLRHQ</sequence>
<evidence type="ECO:0000313" key="2">
    <source>
        <dbReference type="EMBL" id="KJU86515.1"/>
    </source>
</evidence>
<comment type="caution">
    <text evidence="2">The sequence shown here is derived from an EMBL/GenBank/DDBJ whole genome shotgun (WGS) entry which is preliminary data.</text>
</comment>
<gene>
    <name evidence="2" type="ORF">MBAV_001291</name>
</gene>
<name>A0A0F3GXC2_9BACT</name>
<feature type="non-terminal residue" evidence="2">
    <location>
        <position position="1"/>
    </location>
</feature>
<keyword evidence="1" id="KW-1133">Transmembrane helix</keyword>
<reference evidence="2 3" key="1">
    <citation type="submission" date="2015-02" db="EMBL/GenBank/DDBJ databases">
        <title>Single-cell genomics of uncultivated deep-branching MTB reveals a conserved set of magnetosome genes.</title>
        <authorList>
            <person name="Kolinko S."/>
            <person name="Richter M."/>
            <person name="Glockner F.O."/>
            <person name="Brachmann A."/>
            <person name="Schuler D."/>
        </authorList>
    </citation>
    <scope>NUCLEOTIDE SEQUENCE [LARGE SCALE GENOMIC DNA]</scope>
    <source>
        <strain evidence="2">TM-1</strain>
    </source>
</reference>
<accession>A0A0F3GXC2</accession>
<evidence type="ECO:0000256" key="1">
    <source>
        <dbReference type="SAM" id="Phobius"/>
    </source>
</evidence>
<dbReference type="Proteomes" id="UP000033423">
    <property type="component" value="Unassembled WGS sequence"/>
</dbReference>
<feature type="transmembrane region" description="Helical" evidence="1">
    <location>
        <begin position="82"/>
        <end position="100"/>
    </location>
</feature>
<dbReference type="EMBL" id="LACI01000562">
    <property type="protein sequence ID" value="KJU86515.1"/>
    <property type="molecule type" value="Genomic_DNA"/>
</dbReference>
<proteinExistence type="predicted"/>
<keyword evidence="3" id="KW-1185">Reference proteome</keyword>
<keyword evidence="1" id="KW-0812">Transmembrane</keyword>
<dbReference type="AlphaFoldDB" id="A0A0F3GXC2"/>